<protein>
    <submittedName>
        <fullName evidence="1">Uncharacterized protein</fullName>
    </submittedName>
</protein>
<evidence type="ECO:0000313" key="2">
    <source>
        <dbReference type="Proteomes" id="UP001219525"/>
    </source>
</evidence>
<comment type="caution">
    <text evidence="1">The sequence shown here is derived from an EMBL/GenBank/DDBJ whole genome shotgun (WGS) entry which is preliminary data.</text>
</comment>
<keyword evidence="2" id="KW-1185">Reference proteome</keyword>
<organism evidence="1 2">
    <name type="scientific">Mycena pura</name>
    <dbReference type="NCBI Taxonomy" id="153505"/>
    <lineage>
        <taxon>Eukaryota</taxon>
        <taxon>Fungi</taxon>
        <taxon>Dikarya</taxon>
        <taxon>Basidiomycota</taxon>
        <taxon>Agaricomycotina</taxon>
        <taxon>Agaricomycetes</taxon>
        <taxon>Agaricomycetidae</taxon>
        <taxon>Agaricales</taxon>
        <taxon>Marasmiineae</taxon>
        <taxon>Mycenaceae</taxon>
        <taxon>Mycena</taxon>
    </lineage>
</organism>
<proteinExistence type="predicted"/>
<evidence type="ECO:0000313" key="1">
    <source>
        <dbReference type="EMBL" id="KAJ7230436.1"/>
    </source>
</evidence>
<dbReference type="EMBL" id="JARJCW010000001">
    <property type="protein sequence ID" value="KAJ7230436.1"/>
    <property type="molecule type" value="Genomic_DNA"/>
</dbReference>
<accession>A0AAD7E6J5</accession>
<sequence length="239" mass="26794">MADFLRAKSGRDWSDTDLQSYRILLRSVPNAEEFFEVSPLPASSVRSELLTLTIPSDATDSVVYQILRYMELARFSDRETHVDLFSSALLEDLGYLSRSSIVVRGFIQPLVVCGENKRAKIDVGIMNDDGFSLLVHKTTSNPANPVAQLMVQAIATLQNLNTTLERSGRATLRSKLIPAIVMRGTKPTFFKIPVTVELAMAVVNIPLRTRIPVEHEGMWPPQNRAIILSCYEAFKKFHN</sequence>
<gene>
    <name evidence="1" type="ORF">GGX14DRAFT_410807</name>
</gene>
<reference evidence="1" key="1">
    <citation type="submission" date="2023-03" db="EMBL/GenBank/DDBJ databases">
        <title>Massive genome expansion in bonnet fungi (Mycena s.s.) driven by repeated elements and novel gene families across ecological guilds.</title>
        <authorList>
            <consortium name="Lawrence Berkeley National Laboratory"/>
            <person name="Harder C.B."/>
            <person name="Miyauchi S."/>
            <person name="Viragh M."/>
            <person name="Kuo A."/>
            <person name="Thoen E."/>
            <person name="Andreopoulos B."/>
            <person name="Lu D."/>
            <person name="Skrede I."/>
            <person name="Drula E."/>
            <person name="Henrissat B."/>
            <person name="Morin E."/>
            <person name="Kohler A."/>
            <person name="Barry K."/>
            <person name="LaButti K."/>
            <person name="Morin E."/>
            <person name="Salamov A."/>
            <person name="Lipzen A."/>
            <person name="Mereny Z."/>
            <person name="Hegedus B."/>
            <person name="Baldrian P."/>
            <person name="Stursova M."/>
            <person name="Weitz H."/>
            <person name="Taylor A."/>
            <person name="Grigoriev I.V."/>
            <person name="Nagy L.G."/>
            <person name="Martin F."/>
            <person name="Kauserud H."/>
        </authorList>
    </citation>
    <scope>NUCLEOTIDE SEQUENCE</scope>
    <source>
        <strain evidence="1">9144</strain>
    </source>
</reference>
<dbReference type="Proteomes" id="UP001219525">
    <property type="component" value="Unassembled WGS sequence"/>
</dbReference>
<dbReference type="AlphaFoldDB" id="A0AAD7E6J5"/>
<name>A0AAD7E6J5_9AGAR</name>